<reference evidence="3 4" key="1">
    <citation type="submission" date="2018-05" db="EMBL/GenBank/DDBJ databases">
        <authorList>
            <person name="Goeker M."/>
            <person name="Huntemann M."/>
            <person name="Clum A."/>
            <person name="Pillay M."/>
            <person name="Palaniappan K."/>
            <person name="Varghese N."/>
            <person name="Mikhailova N."/>
            <person name="Stamatis D."/>
            <person name="Reddy T."/>
            <person name="Daum C."/>
            <person name="Shapiro N."/>
            <person name="Ivanova N."/>
            <person name="Kyrpides N."/>
            <person name="Woyke T."/>
        </authorList>
    </citation>
    <scope>NUCLEOTIDE SEQUENCE [LARGE SCALE GENOMIC DNA]</scope>
    <source>
        <strain evidence="3 4">DSM 26524</strain>
    </source>
</reference>
<dbReference type="GO" id="GO:0016491">
    <property type="term" value="F:oxidoreductase activity"/>
    <property type="evidence" value="ECO:0007669"/>
    <property type="project" value="UniProtKB-KW"/>
</dbReference>
<comment type="similarity">
    <text evidence="1">Belongs to the short-chain dehydrogenases/reductases (SDR) family.</text>
</comment>
<dbReference type="PRINTS" id="PR00081">
    <property type="entry name" value="GDHRDH"/>
</dbReference>
<dbReference type="AlphaFoldDB" id="A0AB73T6P8"/>
<dbReference type="Pfam" id="PF13561">
    <property type="entry name" value="adh_short_C2"/>
    <property type="match status" value="1"/>
</dbReference>
<accession>A0AB73T6P8</accession>
<dbReference type="GO" id="GO:0008206">
    <property type="term" value="P:bile acid metabolic process"/>
    <property type="evidence" value="ECO:0007669"/>
    <property type="project" value="UniProtKB-ARBA"/>
</dbReference>
<dbReference type="PROSITE" id="PS00061">
    <property type="entry name" value="ADH_SHORT"/>
    <property type="match status" value="1"/>
</dbReference>
<comment type="caution">
    <text evidence="3">The sequence shown here is derived from an EMBL/GenBank/DDBJ whole genome shotgun (WGS) entry which is preliminary data.</text>
</comment>
<dbReference type="InterPro" id="IPR020904">
    <property type="entry name" value="Sc_DH/Rdtase_CS"/>
</dbReference>
<evidence type="ECO:0000256" key="2">
    <source>
        <dbReference type="ARBA" id="ARBA00023002"/>
    </source>
</evidence>
<dbReference type="EMBL" id="QGGY01000004">
    <property type="protein sequence ID" value="PWJ76756.1"/>
    <property type="molecule type" value="Genomic_DNA"/>
</dbReference>
<organism evidence="3 4">
    <name type="scientific">Murimonas intestini</name>
    <dbReference type="NCBI Taxonomy" id="1337051"/>
    <lineage>
        <taxon>Bacteria</taxon>
        <taxon>Bacillati</taxon>
        <taxon>Bacillota</taxon>
        <taxon>Clostridia</taxon>
        <taxon>Lachnospirales</taxon>
        <taxon>Lachnospiraceae</taxon>
        <taxon>Murimonas</taxon>
    </lineage>
</organism>
<evidence type="ECO:0000313" key="3">
    <source>
        <dbReference type="EMBL" id="PWJ76756.1"/>
    </source>
</evidence>
<keyword evidence="4" id="KW-1185">Reference proteome</keyword>
<sequence>MIDFNSVEGKVAVVTGASRGIGEAIAKCYAENGMKVVCAARSEEKGNAVVKDIKDKGGDAIFIQTDCSSPEQIEKLINQAVRHYGRLDGVVSNAGIGMGGTPVHEYETEDYENIFDLNSKGVFAGMKYGAEAILKTKSKGGFLINVASIAGLLPQRGQALYTATKFGVVGMTRAAALDYAEHGITVNAICPGYTMTSMFEGIPEQAMQFFVKDCPCGRLGNPEECAWLALFLASDMARYITGAAIPVDGAVSAGHMNVITWKHPEILE</sequence>
<protein>
    <submittedName>
        <fullName evidence="3">NAD(P)-dependent dehydrogenase (Short-subunit alcohol dehydrogenase family)</fullName>
    </submittedName>
</protein>
<evidence type="ECO:0000313" key="4">
    <source>
        <dbReference type="Proteomes" id="UP000245412"/>
    </source>
</evidence>
<dbReference type="InterPro" id="IPR036291">
    <property type="entry name" value="NAD(P)-bd_dom_sf"/>
</dbReference>
<dbReference type="PRINTS" id="PR00080">
    <property type="entry name" value="SDRFAMILY"/>
</dbReference>
<dbReference type="NCBIfam" id="NF005559">
    <property type="entry name" value="PRK07231.1"/>
    <property type="match status" value="1"/>
</dbReference>
<dbReference type="PANTHER" id="PTHR24321">
    <property type="entry name" value="DEHYDROGENASES, SHORT CHAIN"/>
    <property type="match status" value="1"/>
</dbReference>
<proteinExistence type="inferred from homology"/>
<gene>
    <name evidence="3" type="ORF">C7383_104202</name>
</gene>
<dbReference type="RefSeq" id="WP_109625898.1">
    <property type="nucleotide sequence ID" value="NZ_JANKBI010000019.1"/>
</dbReference>
<dbReference type="CDD" id="cd05233">
    <property type="entry name" value="SDR_c"/>
    <property type="match status" value="1"/>
</dbReference>
<dbReference type="InterPro" id="IPR002347">
    <property type="entry name" value="SDR_fam"/>
</dbReference>
<dbReference type="PANTHER" id="PTHR24321:SF11">
    <property type="entry name" value="BLR0893 PROTEIN"/>
    <property type="match status" value="1"/>
</dbReference>
<keyword evidence="2" id="KW-0560">Oxidoreductase</keyword>
<dbReference type="Proteomes" id="UP000245412">
    <property type="component" value="Unassembled WGS sequence"/>
</dbReference>
<dbReference type="FunFam" id="3.40.50.720:FF:000084">
    <property type="entry name" value="Short-chain dehydrogenase reductase"/>
    <property type="match status" value="1"/>
</dbReference>
<evidence type="ECO:0000256" key="1">
    <source>
        <dbReference type="ARBA" id="ARBA00006484"/>
    </source>
</evidence>
<dbReference type="Gene3D" id="3.40.50.720">
    <property type="entry name" value="NAD(P)-binding Rossmann-like Domain"/>
    <property type="match status" value="1"/>
</dbReference>
<dbReference type="SUPFAM" id="SSF51735">
    <property type="entry name" value="NAD(P)-binding Rossmann-fold domains"/>
    <property type="match status" value="1"/>
</dbReference>
<name>A0AB73T6P8_9FIRM</name>